<dbReference type="InterPro" id="IPR052628">
    <property type="entry name" value="CFAP70"/>
</dbReference>
<evidence type="ECO:0000313" key="5">
    <source>
        <dbReference type="EnsemblMetazoa" id="XP_014255949.1"/>
    </source>
</evidence>
<dbReference type="SMART" id="SM00028">
    <property type="entry name" value="TPR"/>
    <property type="match status" value="5"/>
</dbReference>
<dbReference type="GO" id="GO:0070062">
    <property type="term" value="C:extracellular exosome"/>
    <property type="evidence" value="ECO:0007669"/>
    <property type="project" value="TreeGrafter"/>
</dbReference>
<feature type="repeat" description="TPR" evidence="3">
    <location>
        <begin position="993"/>
        <end position="1026"/>
    </location>
</feature>
<evidence type="ECO:0000313" key="6">
    <source>
        <dbReference type="Proteomes" id="UP000494040"/>
    </source>
</evidence>
<dbReference type="GO" id="GO:0031514">
    <property type="term" value="C:motile cilium"/>
    <property type="evidence" value="ECO:0007669"/>
    <property type="project" value="TreeGrafter"/>
</dbReference>
<dbReference type="Proteomes" id="UP000494040">
    <property type="component" value="Unassembled WGS sequence"/>
</dbReference>
<evidence type="ECO:0000256" key="1">
    <source>
        <dbReference type="ARBA" id="ARBA00022737"/>
    </source>
</evidence>
<dbReference type="KEGG" id="clec:106670280"/>
<keyword evidence="1" id="KW-0677">Repeat</keyword>
<evidence type="ECO:0000256" key="2">
    <source>
        <dbReference type="ARBA" id="ARBA00022803"/>
    </source>
</evidence>
<dbReference type="InterPro" id="IPR019734">
    <property type="entry name" value="TPR_rpt"/>
</dbReference>
<feature type="repeat" description="TPR" evidence="3">
    <location>
        <begin position="729"/>
        <end position="762"/>
    </location>
</feature>
<dbReference type="AlphaFoldDB" id="A0A8I6TJK3"/>
<dbReference type="OrthoDB" id="6627897at2759"/>
<organism evidence="5 6">
    <name type="scientific">Cimex lectularius</name>
    <name type="common">Bed bug</name>
    <name type="synonym">Acanthia lectularia</name>
    <dbReference type="NCBI Taxonomy" id="79782"/>
    <lineage>
        <taxon>Eukaryota</taxon>
        <taxon>Metazoa</taxon>
        <taxon>Ecdysozoa</taxon>
        <taxon>Arthropoda</taxon>
        <taxon>Hexapoda</taxon>
        <taxon>Insecta</taxon>
        <taxon>Pterygota</taxon>
        <taxon>Neoptera</taxon>
        <taxon>Paraneoptera</taxon>
        <taxon>Hemiptera</taxon>
        <taxon>Heteroptera</taxon>
        <taxon>Panheteroptera</taxon>
        <taxon>Cimicomorpha</taxon>
        <taxon>Cimicidae</taxon>
        <taxon>Cimex</taxon>
    </lineage>
</organism>
<dbReference type="PANTHER" id="PTHR44314:SF1">
    <property type="entry name" value="CILIA- AND FLAGELLA-ASSOCIATED PROTEIN 70"/>
    <property type="match status" value="1"/>
</dbReference>
<dbReference type="EnsemblMetazoa" id="XM_014400463.1">
    <property type="protein sequence ID" value="XP_014255949.1"/>
    <property type="gene ID" value="LOC106670280"/>
</dbReference>
<dbReference type="GO" id="GO:0060271">
    <property type="term" value="P:cilium assembly"/>
    <property type="evidence" value="ECO:0007669"/>
    <property type="project" value="TreeGrafter"/>
</dbReference>
<proteinExistence type="predicted"/>
<dbReference type="SUPFAM" id="SSF48452">
    <property type="entry name" value="TPR-like"/>
    <property type="match status" value="2"/>
</dbReference>
<feature type="compositionally biased region" description="Low complexity" evidence="4">
    <location>
        <begin position="21"/>
        <end position="48"/>
    </location>
</feature>
<dbReference type="GO" id="GO:0003341">
    <property type="term" value="P:cilium movement"/>
    <property type="evidence" value="ECO:0007669"/>
    <property type="project" value="TreeGrafter"/>
</dbReference>
<dbReference type="PANTHER" id="PTHR44314">
    <property type="entry name" value="CILIA- AND FLAGELLA-ASSOCIATED PROTEIN 70"/>
    <property type="match status" value="1"/>
</dbReference>
<evidence type="ECO:0000256" key="3">
    <source>
        <dbReference type="PROSITE-ProRule" id="PRU00339"/>
    </source>
</evidence>
<accession>A0A8I6TJK3</accession>
<keyword evidence="2 3" id="KW-0802">TPR repeat</keyword>
<protein>
    <submittedName>
        <fullName evidence="5">Uncharacterized protein</fullName>
    </submittedName>
</protein>
<dbReference type="RefSeq" id="XP_014255949.1">
    <property type="nucleotide sequence ID" value="XM_014400463.1"/>
</dbReference>
<feature type="region of interest" description="Disordered" evidence="4">
    <location>
        <begin position="1"/>
        <end position="48"/>
    </location>
</feature>
<evidence type="ECO:0000256" key="4">
    <source>
        <dbReference type="SAM" id="MobiDB-lite"/>
    </source>
</evidence>
<dbReference type="GeneID" id="106670280"/>
<name>A0A8I6TJK3_CIMLE</name>
<dbReference type="OMA" id="MSDYHMQ"/>
<sequence>METSRLSMGGSKTSKKKSTRRSSVNSINNNNNNNNNFSTPNEPSSSSHSLDFDILTIKNVVSKRYPIEVNLTIFFKQRLLTTTPNFIIRSPGTYRIDFNFKFKIRKINAEMMDQLISEPLLIVLTKLRHGQLNKVNYFSAKSYSRSMRFRNKLELMTATPRSPSLTEEELKELEKRQIKRFKGEESTVLPCTLGECTLDLLPLVKGQLVIEEELLLERPMRYRTLPLRMRPINSRMVLSIRVSDENNFTKDLPPLHNVLMYTVEALYNYDVEKLSVNELSTITATMPLPHNVPTNSEERAFTLYHFEPGIISSSVNIDYKKKWYGLANILRGKGSYSNHRIPTGYDGIMNNMGIDLQKNIEKHQPRINWNIMRRIYMTPETEDVFIHNLIQYRCLPVEILFNMSGTVDLKGITGKTIGSQSSLFSYRKMSRVSISSQRRNTKLRKLLESTDNVDVGHFVAFLDISKLLIPGVTSARIAAPVQRISSVDYKQKWNAKEPILKNHLVGANIPNAYEETDEFSIPGTTCFIIVEISLMKPLIPEKESLGWEMSMPQLATEKINDNTLNSNVVPMDHFAKATKFIIFLIKREMEDFYMLRHCKQYSEVSYYKEMDFWGHLGHSGAMKIIHETLRTSVNNYIHNVLGTPQDNLTSLERKEYMANLYFKIVDKIHQVINTLLQSDKGRIEKIVHYSKPDMDELLLYAVEAGEQLQFPKARYYLAKRLEMNGFRNPDYWFDYGVMALRFGDVYLAIESMKEVLAIYPRHRMGLLAYAILLTVMGEYEEAEKFFYSCVKFYPTFWQAWITYHVFYKHIELFEGADITFVLGVRYMSEFPLKKEWQPNIPRITWYIDLCNCFNVFLETAKFLLSYNLFEFAEMCLAEYLDSVDKKDVCFYYYLAVCHFIQGRFQDSLVHLAQLIEETNIENYKVWSLIGFNYYNLGNSDQARKAFIEAQKCLKDYSAVPFMLIRVGFDYIERGCSEKAKEFFLEVLKTYHTPLAWTGLGISYYLMEDFEKSEIALLEANALDPNQAIVWTYLALIFLQRHSLFLYVQCLLEARRCGLEDKKLFKQLEALQERMYSESTVKQEISVAEKSPTNSLYCLPKCCNN</sequence>
<dbReference type="InterPro" id="IPR011990">
    <property type="entry name" value="TPR-like_helical_dom_sf"/>
</dbReference>
<dbReference type="Gene3D" id="1.25.40.10">
    <property type="entry name" value="Tetratricopeptide repeat domain"/>
    <property type="match status" value="2"/>
</dbReference>
<dbReference type="PROSITE" id="PS50005">
    <property type="entry name" value="TPR"/>
    <property type="match status" value="2"/>
</dbReference>
<keyword evidence="6" id="KW-1185">Reference proteome</keyword>
<reference evidence="5" key="1">
    <citation type="submission" date="2022-01" db="UniProtKB">
        <authorList>
            <consortium name="EnsemblMetazoa"/>
        </authorList>
    </citation>
    <scope>IDENTIFICATION</scope>
</reference>